<dbReference type="RefSeq" id="WP_091690453.1">
    <property type="nucleotide sequence ID" value="NZ_CAAGSJ010000007.1"/>
</dbReference>
<dbReference type="GO" id="GO:0005524">
    <property type="term" value="F:ATP binding"/>
    <property type="evidence" value="ECO:0007669"/>
    <property type="project" value="InterPro"/>
</dbReference>
<dbReference type="EMBL" id="FOHQ01000006">
    <property type="protein sequence ID" value="SET02375.1"/>
    <property type="molecule type" value="Genomic_DNA"/>
</dbReference>
<dbReference type="GO" id="GO:0120545">
    <property type="term" value="F:nucleic acid conformation isomerase activity"/>
    <property type="evidence" value="ECO:0007669"/>
    <property type="project" value="UniProtKB-ARBA"/>
</dbReference>
<dbReference type="Gene3D" id="3.40.50.10810">
    <property type="entry name" value="Tandem AAA-ATPase domain"/>
    <property type="match status" value="1"/>
</dbReference>
<evidence type="ECO:0000259" key="3">
    <source>
        <dbReference type="PROSITE" id="PS51194"/>
    </source>
</evidence>
<protein>
    <submittedName>
        <fullName evidence="4">SNF2 family N-terminal domain-containing protein</fullName>
    </submittedName>
</protein>
<dbReference type="InterPro" id="IPR025202">
    <property type="entry name" value="PLD-like_dom"/>
</dbReference>
<dbReference type="STRING" id="1353158.SAMN04488587_2003"/>
<dbReference type="AlphaFoldDB" id="A0A1I0B6L8"/>
<dbReference type="InterPro" id="IPR000330">
    <property type="entry name" value="SNF2_N"/>
</dbReference>
<dbReference type="InterPro" id="IPR001650">
    <property type="entry name" value="Helicase_C-like"/>
</dbReference>
<dbReference type="PROSITE" id="PS51192">
    <property type="entry name" value="HELICASE_ATP_BIND_1"/>
    <property type="match status" value="1"/>
</dbReference>
<dbReference type="GO" id="GO:0016787">
    <property type="term" value="F:hydrolase activity"/>
    <property type="evidence" value="ECO:0007669"/>
    <property type="project" value="UniProtKB-KW"/>
</dbReference>
<dbReference type="CDD" id="cd09179">
    <property type="entry name" value="PLDc_N_DEXD_a"/>
    <property type="match status" value="1"/>
</dbReference>
<dbReference type="PANTHER" id="PTHR45766">
    <property type="entry name" value="DNA ANNEALING HELICASE AND ENDONUCLEASE ZRANB3 FAMILY MEMBER"/>
    <property type="match status" value="1"/>
</dbReference>
<proteinExistence type="predicted"/>
<evidence type="ECO:0000313" key="4">
    <source>
        <dbReference type="EMBL" id="SET02375.1"/>
    </source>
</evidence>
<keyword evidence="1" id="KW-0378">Hydrolase</keyword>
<dbReference type="InterPro" id="IPR014001">
    <property type="entry name" value="Helicase_ATP-bd"/>
</dbReference>
<organism evidence="4 5">
    <name type="scientific">Methanococcoides vulcani</name>
    <dbReference type="NCBI Taxonomy" id="1353158"/>
    <lineage>
        <taxon>Archaea</taxon>
        <taxon>Methanobacteriati</taxon>
        <taxon>Methanobacteriota</taxon>
        <taxon>Stenosarchaea group</taxon>
        <taxon>Methanomicrobia</taxon>
        <taxon>Methanosarcinales</taxon>
        <taxon>Methanosarcinaceae</taxon>
        <taxon>Methanococcoides</taxon>
    </lineage>
</organism>
<dbReference type="Proteomes" id="UP000243338">
    <property type="component" value="Unassembled WGS sequence"/>
</dbReference>
<dbReference type="Pfam" id="PF00271">
    <property type="entry name" value="Helicase_C"/>
    <property type="match status" value="1"/>
</dbReference>
<evidence type="ECO:0000259" key="2">
    <source>
        <dbReference type="PROSITE" id="PS51192"/>
    </source>
</evidence>
<evidence type="ECO:0000256" key="1">
    <source>
        <dbReference type="ARBA" id="ARBA00022801"/>
    </source>
</evidence>
<dbReference type="InterPro" id="IPR049952">
    <property type="entry name" value="PhospholipD-like_anti-phage"/>
</dbReference>
<dbReference type="InterPro" id="IPR049730">
    <property type="entry name" value="SNF2/RAD54-like_C"/>
</dbReference>
<dbReference type="GO" id="GO:0140097">
    <property type="term" value="F:catalytic activity, acting on DNA"/>
    <property type="evidence" value="ECO:0007669"/>
    <property type="project" value="UniProtKB-ARBA"/>
</dbReference>
<keyword evidence="5" id="KW-1185">Reference proteome</keyword>
<dbReference type="PROSITE" id="PS51194">
    <property type="entry name" value="HELICASE_CTER"/>
    <property type="match status" value="1"/>
</dbReference>
<dbReference type="CDD" id="cd18793">
    <property type="entry name" value="SF2_C_SNF"/>
    <property type="match status" value="1"/>
</dbReference>
<reference evidence="5" key="1">
    <citation type="submission" date="2016-10" db="EMBL/GenBank/DDBJ databases">
        <authorList>
            <person name="Varghese N."/>
            <person name="Submissions S."/>
        </authorList>
    </citation>
    <scope>NUCLEOTIDE SEQUENCE [LARGE SCALE GENOMIC DNA]</scope>
    <source>
        <strain evidence="5">SLH 33</strain>
    </source>
</reference>
<dbReference type="Pfam" id="PF00176">
    <property type="entry name" value="SNF2-rel_dom"/>
    <property type="match status" value="1"/>
</dbReference>
<dbReference type="PANTHER" id="PTHR45766:SF6">
    <property type="entry name" value="SWI_SNF-RELATED MATRIX-ASSOCIATED ACTIN-DEPENDENT REGULATOR OF CHROMATIN SUBFAMILY A-LIKE PROTEIN 1"/>
    <property type="match status" value="1"/>
</dbReference>
<feature type="domain" description="Helicase C-terminal" evidence="3">
    <location>
        <begin position="677"/>
        <end position="846"/>
    </location>
</feature>
<feature type="domain" description="Helicase ATP-binding" evidence="2">
    <location>
        <begin position="243"/>
        <end position="433"/>
    </location>
</feature>
<dbReference type="OrthoDB" id="6396at2157"/>
<gene>
    <name evidence="4" type="ORF">SAMN04488587_2003</name>
</gene>
<evidence type="ECO:0000313" key="5">
    <source>
        <dbReference type="Proteomes" id="UP000243338"/>
    </source>
</evidence>
<dbReference type="Gene3D" id="3.40.50.300">
    <property type="entry name" value="P-loop containing nucleotide triphosphate hydrolases"/>
    <property type="match status" value="1"/>
</dbReference>
<dbReference type="SUPFAM" id="SSF56024">
    <property type="entry name" value="Phospholipase D/nuclease"/>
    <property type="match status" value="1"/>
</dbReference>
<dbReference type="SUPFAM" id="SSF52540">
    <property type="entry name" value="P-loop containing nucleoside triphosphate hydrolases"/>
    <property type="match status" value="2"/>
</dbReference>
<accession>A0A1I0B6L8</accession>
<dbReference type="Pfam" id="PF13091">
    <property type="entry name" value="PLDc_2"/>
    <property type="match status" value="1"/>
</dbReference>
<name>A0A1I0B6L8_9EURY</name>
<dbReference type="SMART" id="SM00487">
    <property type="entry name" value="DEXDc"/>
    <property type="match status" value="1"/>
</dbReference>
<dbReference type="InterPro" id="IPR027417">
    <property type="entry name" value="P-loop_NTPase"/>
</dbReference>
<dbReference type="NCBIfam" id="NF042964">
    <property type="entry name" value="phospholipD_antiphage"/>
    <property type="match status" value="1"/>
</dbReference>
<dbReference type="InterPro" id="IPR038718">
    <property type="entry name" value="SNF2-like_sf"/>
</dbReference>
<dbReference type="Gene3D" id="3.30.870.10">
    <property type="entry name" value="Endonuclease Chain A"/>
    <property type="match status" value="1"/>
</dbReference>
<sequence>MIKRFSSRREPLDATFLNKRLEGAKKYDRIAGYFSSSILEVAGEALDSVEGPVRVVCNSQLEPEDVKTARAALAAIRKEWCAEEPEKVAEEARGRFAKLYQYLKSGKLQVRVLPDKTFGLIHGKAGVITKADGTKTAFMGSTNETLSAWKRNYELVWEDDSDDAVDWVQEEFDALWNHPDYKVLADFIIEDIGRIARREVIPSIVEWQKQPDPASAIVESPVYRKEFGLWEHQKYFIDLAFKAHQTNHGARFVLADMVGLGKTLQLAMTAELIALTGDKPILILTPATLRWQWQDEMKEHLDLPSAVWDNGRWVDEEGVEYPKYGEEGILKCPRRIGILSYGLIIHAYGNERSNIPDLLKSKRYDCIIVDESHKARRKNLGHTHENEKAEPNNLLAFLLEIAGNTKSMLLATATPVQLYPIEAYDLLSILAGGRNESVLGNKFSKWRAEAFESLDIIQGNRTIQDTENELFKWIANPLPPASEDMDYAILRRSLSVGDSVAVIQPSMWLDLSHPDRSRLERMKQDFFQNHNPYIRHIIRRTRDFLENTKNPETGEPYLQKIEVKLFGEGDKDAIPLPTYLQDAYKAAEEFCQLLGERAKGTGFLKTLLLKRVGSTLYSGKVTANKMLGVRKDSEFDSEEEEEDVQRSELFESMSDAERSLLTRFSQIIEEHMDNDPKYEKILEILKNDGWLDRGCIIFSQYYDSIKWLADKLKEELTDETIGIYAGSNRSGIIENGAFMRASREEIKELVRKGTIKLLLGTDAASEGLNLQTLGSLINLDLPWNPTRLEQRKGRIQRIGQVYDDVWIYNMRYKGSVEDRVHELLSDRLEKINSLFGQIPDVLEDVWVDVALNKIDDATKTIDAIPPKHPFEMRYDVIEPVNWESCTKVLDNHEKKQHLLKGW</sequence>
<dbReference type="SMART" id="SM00490">
    <property type="entry name" value="HELICc"/>
    <property type="match status" value="1"/>
</dbReference>